<reference evidence="2 3" key="1">
    <citation type="journal article" date="2019" name="Int. J. Syst. Evol. Microbiol.">
        <title>The Global Catalogue of Microorganisms (GCM) 10K type strain sequencing project: providing services to taxonomists for standard genome sequencing and annotation.</title>
        <authorList>
            <consortium name="The Broad Institute Genomics Platform"/>
            <consortium name="The Broad Institute Genome Sequencing Center for Infectious Disease"/>
            <person name="Wu L."/>
            <person name="Ma J."/>
        </authorList>
    </citation>
    <scope>NUCLEOTIDE SEQUENCE [LARGE SCALE GENOMIC DNA]</scope>
    <source>
        <strain evidence="2 3">JCM 3367</strain>
    </source>
</reference>
<evidence type="ECO:0000313" key="3">
    <source>
        <dbReference type="Proteomes" id="UP001499978"/>
    </source>
</evidence>
<comment type="caution">
    <text evidence="2">The sequence shown here is derived from an EMBL/GenBank/DDBJ whole genome shotgun (WGS) entry which is preliminary data.</text>
</comment>
<proteinExistence type="predicted"/>
<organism evidence="2 3">
    <name type="scientific">Pilimelia columellifera subsp. columellifera</name>
    <dbReference type="NCBI Taxonomy" id="706583"/>
    <lineage>
        <taxon>Bacteria</taxon>
        <taxon>Bacillati</taxon>
        <taxon>Actinomycetota</taxon>
        <taxon>Actinomycetes</taxon>
        <taxon>Micromonosporales</taxon>
        <taxon>Micromonosporaceae</taxon>
        <taxon>Pilimelia</taxon>
    </lineage>
</organism>
<accession>A0ABN3NS68</accession>
<gene>
    <name evidence="2" type="ORF">GCM10010201_33270</name>
</gene>
<protein>
    <recommendedName>
        <fullName evidence="4">Secreted protein</fullName>
    </recommendedName>
</protein>
<feature type="region of interest" description="Disordered" evidence="1">
    <location>
        <begin position="18"/>
        <end position="56"/>
    </location>
</feature>
<evidence type="ECO:0008006" key="4">
    <source>
        <dbReference type="Google" id="ProtNLM"/>
    </source>
</evidence>
<sequence>MLAVSATALVALGGCVDPASSSAEGPPQPTPSSTAANPEAVDQGSGPGDVAPHGAENNAWKRRHGISIDQQRRGDHVAALVRAALGRQRAAKKFDAATTERTLRALKIADFELTVTPMSVPSYRTDVTPNPPLGAVFALQHERLCVDGDIRPERLLVQVEGAANEFGCIEPVSH</sequence>
<dbReference type="Proteomes" id="UP001499978">
    <property type="component" value="Unassembled WGS sequence"/>
</dbReference>
<dbReference type="EMBL" id="BAAARY010000023">
    <property type="protein sequence ID" value="GAA2531049.1"/>
    <property type="molecule type" value="Genomic_DNA"/>
</dbReference>
<name>A0ABN3NS68_9ACTN</name>
<evidence type="ECO:0000256" key="1">
    <source>
        <dbReference type="SAM" id="MobiDB-lite"/>
    </source>
</evidence>
<keyword evidence="3" id="KW-1185">Reference proteome</keyword>
<evidence type="ECO:0000313" key="2">
    <source>
        <dbReference type="EMBL" id="GAA2531049.1"/>
    </source>
</evidence>